<evidence type="ECO:0000313" key="3">
    <source>
        <dbReference type="EMBL" id="EWM22796.1"/>
    </source>
</evidence>
<keyword evidence="1" id="KW-0472">Membrane</keyword>
<dbReference type="Gene3D" id="3.40.50.300">
    <property type="entry name" value="P-loop containing nucleotide triphosphate hydrolases"/>
    <property type="match status" value="1"/>
</dbReference>
<protein>
    <submittedName>
        <fullName evidence="3">Septin 7</fullName>
    </submittedName>
</protein>
<dbReference type="Pfam" id="PF00735">
    <property type="entry name" value="Septin"/>
    <property type="match status" value="1"/>
</dbReference>
<name>W7TQT1_9STRA</name>
<dbReference type="AlphaFoldDB" id="W7TQT1"/>
<comment type="caution">
    <text evidence="3">The sequence shown here is derived from an EMBL/GenBank/DDBJ whole genome shotgun (WGS) entry which is preliminary data.</text>
</comment>
<keyword evidence="1" id="KW-0812">Transmembrane</keyword>
<dbReference type="Proteomes" id="UP000019335">
    <property type="component" value="Unassembled WGS sequence"/>
</dbReference>
<gene>
    <name evidence="3" type="ORF">Naga_102069g1</name>
</gene>
<reference evidence="3 4" key="1">
    <citation type="journal article" date="2014" name="Mol. Plant">
        <title>Chromosome Scale Genome Assembly and Transcriptome Profiling of Nannochloropsis gaditana in Nitrogen Depletion.</title>
        <authorList>
            <person name="Corteggiani Carpinelli E."/>
            <person name="Telatin A."/>
            <person name="Vitulo N."/>
            <person name="Forcato C."/>
            <person name="D'Angelo M."/>
            <person name="Schiavon R."/>
            <person name="Vezzi A."/>
            <person name="Giacometti G.M."/>
            <person name="Morosinotto T."/>
            <person name="Valle G."/>
        </authorList>
    </citation>
    <scope>NUCLEOTIDE SEQUENCE [LARGE SCALE GENOMIC DNA]</scope>
    <source>
        <strain evidence="3 4">B-31</strain>
    </source>
</reference>
<evidence type="ECO:0000256" key="1">
    <source>
        <dbReference type="SAM" id="Phobius"/>
    </source>
</evidence>
<evidence type="ECO:0000259" key="2">
    <source>
        <dbReference type="Pfam" id="PF00735"/>
    </source>
</evidence>
<organism evidence="3 4">
    <name type="scientific">Nannochloropsis gaditana</name>
    <dbReference type="NCBI Taxonomy" id="72520"/>
    <lineage>
        <taxon>Eukaryota</taxon>
        <taxon>Sar</taxon>
        <taxon>Stramenopiles</taxon>
        <taxon>Ochrophyta</taxon>
        <taxon>Eustigmatophyceae</taxon>
        <taxon>Eustigmatales</taxon>
        <taxon>Monodopsidaceae</taxon>
        <taxon>Nannochloropsis</taxon>
    </lineage>
</organism>
<keyword evidence="1" id="KW-1133">Transmembrane helix</keyword>
<dbReference type="OrthoDB" id="416553at2759"/>
<feature type="domain" description="Septin-type G" evidence="2">
    <location>
        <begin position="1"/>
        <end position="121"/>
    </location>
</feature>
<sequence>MTAEETLAFRSFVFEACQHHAIRLFDFGSEAKRRVGIPTDLVAPPFAVVASNQFDEVKGSGSFWPVRDYHWGTCEAFSTEHSDCTYLKKLLLEEGFHDLRQATEERYMAYRCSYYQEKEEEARASRAKAEKQRQFGWLLVAVLLLMGAAHAVFARLAGREGGRDGG</sequence>
<feature type="transmembrane region" description="Helical" evidence="1">
    <location>
        <begin position="135"/>
        <end position="157"/>
    </location>
</feature>
<evidence type="ECO:0000313" key="4">
    <source>
        <dbReference type="Proteomes" id="UP000019335"/>
    </source>
</evidence>
<dbReference type="PANTHER" id="PTHR18884">
    <property type="entry name" value="SEPTIN"/>
    <property type="match status" value="1"/>
</dbReference>
<dbReference type="GO" id="GO:0005525">
    <property type="term" value="F:GTP binding"/>
    <property type="evidence" value="ECO:0007669"/>
    <property type="project" value="InterPro"/>
</dbReference>
<accession>W7TQT1</accession>
<dbReference type="InterPro" id="IPR030379">
    <property type="entry name" value="G_SEPTIN_dom"/>
</dbReference>
<keyword evidence="4" id="KW-1185">Reference proteome</keyword>
<proteinExistence type="predicted"/>
<dbReference type="EMBL" id="AZIL01002076">
    <property type="protein sequence ID" value="EWM22796.1"/>
    <property type="molecule type" value="Genomic_DNA"/>
</dbReference>
<dbReference type="InterPro" id="IPR027417">
    <property type="entry name" value="P-loop_NTPase"/>
</dbReference>
<feature type="non-terminal residue" evidence="3">
    <location>
        <position position="166"/>
    </location>
</feature>